<dbReference type="Proteomes" id="UP000001572">
    <property type="component" value="Chromosome"/>
</dbReference>
<keyword evidence="8" id="KW-0732">Signal</keyword>
<dbReference type="GO" id="GO:0071555">
    <property type="term" value="P:cell wall organization"/>
    <property type="evidence" value="ECO:0007669"/>
    <property type="project" value="UniProtKB-KW"/>
</dbReference>
<feature type="chain" id="PRO_5002702701" description="Endolytic murein transglycosylase" evidence="8">
    <location>
        <begin position="30"/>
        <end position="338"/>
    </location>
</feature>
<reference evidence="10" key="1">
    <citation type="journal article" date="2016" name="Genome Announc.">
        <title>Complete genome sequence of Alkaliphilus metalliredigens strain QYMF, an alkaliphilic and metal-reducing bacterium isolated from borax-contaminated leachate ponds.</title>
        <authorList>
            <person name="Hwang C."/>
            <person name="Copeland A."/>
            <person name="Lucas S."/>
            <person name="Lapidus A."/>
            <person name="Barry K."/>
            <person name="Detter J.C."/>
            <person name="Glavina Del Rio T."/>
            <person name="Hammon N."/>
            <person name="Israni S."/>
            <person name="Dalin E."/>
            <person name="Tice H."/>
            <person name="Pitluck S."/>
            <person name="Chertkov O."/>
            <person name="Brettin T."/>
            <person name="Bruce D."/>
            <person name="Han C."/>
            <person name="Schmutz J."/>
            <person name="Larimer F."/>
            <person name="Land M.L."/>
            <person name="Hauser L."/>
            <person name="Kyrpides N."/>
            <person name="Mikhailova N."/>
            <person name="Ye Q."/>
            <person name="Zhou J."/>
            <person name="Richardson P."/>
            <person name="Fields M.W."/>
        </authorList>
    </citation>
    <scope>NUCLEOTIDE SEQUENCE [LARGE SCALE GENOMIC DNA]</scope>
    <source>
        <strain evidence="10">QYMF</strain>
    </source>
</reference>
<dbReference type="NCBIfam" id="TIGR00247">
    <property type="entry name" value="endolytic transglycosylase MltG"/>
    <property type="match status" value="1"/>
</dbReference>
<dbReference type="GO" id="GO:0008932">
    <property type="term" value="F:lytic endotransglycosylase activity"/>
    <property type="evidence" value="ECO:0007669"/>
    <property type="project" value="UniProtKB-UniRule"/>
</dbReference>
<dbReference type="InterPro" id="IPR003770">
    <property type="entry name" value="MLTG-like"/>
</dbReference>
<keyword evidence="4 7" id="KW-0472">Membrane</keyword>
<evidence type="ECO:0000256" key="8">
    <source>
        <dbReference type="SAM" id="SignalP"/>
    </source>
</evidence>
<evidence type="ECO:0000256" key="4">
    <source>
        <dbReference type="ARBA" id="ARBA00023136"/>
    </source>
</evidence>
<dbReference type="STRING" id="293826.Amet_0046"/>
<dbReference type="GO" id="GO:0005886">
    <property type="term" value="C:plasma membrane"/>
    <property type="evidence" value="ECO:0007669"/>
    <property type="project" value="UniProtKB-UniRule"/>
</dbReference>
<evidence type="ECO:0000313" key="10">
    <source>
        <dbReference type="Proteomes" id="UP000001572"/>
    </source>
</evidence>
<keyword evidence="1 7" id="KW-1003">Cell membrane</keyword>
<accession>A6TJC1</accession>
<evidence type="ECO:0000256" key="2">
    <source>
        <dbReference type="ARBA" id="ARBA00022692"/>
    </source>
</evidence>
<name>A6TJC1_ALKMQ</name>
<feature type="site" description="Important for catalytic activity" evidence="7">
    <location>
        <position position="218"/>
    </location>
</feature>
<sequence length="338" mass="38736">MKKWICTLCIVLLLGLVSLFFLPSYLSMAANTQDVEITIPQGASLYQVSERLYDEGVIRSRLWFRYQGKISQADRNIRPGAYTFSPDTDLEEIFTLLQKGVPEQPVIMTIPEGFTLYEIAQRVESLGFGLAEEFIKATQDYFKSRDYSFDTSELYFEMEGYLYPDTYHLKKNQDMKAIVHSLVSPIDAFFSEEYIKRAEELGLSLHEVLTIASIIEREAYHDEERATVSGVIFNRLGIRMSLQIDATVIYGLGEGKEHRNRVLYADLETPNPFNTYMNTGIPPGPIAAPSKASIHATLYPEDHSYLYYVLGEGGHVFSETYQEHLKHVDAYRRRINQN</sequence>
<dbReference type="PANTHER" id="PTHR30518:SF2">
    <property type="entry name" value="ENDOLYTIC MUREIN TRANSGLYCOSYLASE"/>
    <property type="match status" value="1"/>
</dbReference>
<evidence type="ECO:0000256" key="1">
    <source>
        <dbReference type="ARBA" id="ARBA00022475"/>
    </source>
</evidence>
<comment type="function">
    <text evidence="7">Functions as a peptidoglycan terminase that cleaves nascent peptidoglycan strands endolytically to terminate their elongation.</text>
</comment>
<dbReference type="PANTHER" id="PTHR30518">
    <property type="entry name" value="ENDOLYTIC MUREIN TRANSGLYCOSYLASE"/>
    <property type="match status" value="1"/>
</dbReference>
<dbReference type="OrthoDB" id="9814591at2"/>
<dbReference type="AlphaFoldDB" id="A6TJC1"/>
<evidence type="ECO:0000256" key="7">
    <source>
        <dbReference type="HAMAP-Rule" id="MF_02065"/>
    </source>
</evidence>
<protein>
    <recommendedName>
        <fullName evidence="7">Endolytic murein transglycosylase</fullName>
        <ecNumber evidence="7">4.2.2.29</ecNumber>
    </recommendedName>
    <alternativeName>
        <fullName evidence="7">Peptidoglycan lytic transglycosylase</fullName>
    </alternativeName>
    <alternativeName>
        <fullName evidence="7">Peptidoglycan polymerization terminase</fullName>
    </alternativeName>
</protein>
<keyword evidence="5 7" id="KW-0456">Lyase</keyword>
<dbReference type="EMBL" id="CP000724">
    <property type="protein sequence ID" value="ABR46289.1"/>
    <property type="molecule type" value="Genomic_DNA"/>
</dbReference>
<keyword evidence="10" id="KW-1185">Reference proteome</keyword>
<dbReference type="KEGG" id="amt:Amet_0046"/>
<dbReference type="HAMAP" id="MF_02065">
    <property type="entry name" value="MltG"/>
    <property type="match status" value="1"/>
</dbReference>
<dbReference type="HOGENOM" id="CLU_025574_2_3_9"/>
<evidence type="ECO:0000256" key="3">
    <source>
        <dbReference type="ARBA" id="ARBA00022989"/>
    </source>
</evidence>
<dbReference type="EC" id="4.2.2.29" evidence="7"/>
<evidence type="ECO:0000313" key="9">
    <source>
        <dbReference type="EMBL" id="ABR46289.1"/>
    </source>
</evidence>
<dbReference type="CDD" id="cd08010">
    <property type="entry name" value="MltG_like"/>
    <property type="match status" value="1"/>
</dbReference>
<keyword evidence="2 7" id="KW-0812">Transmembrane</keyword>
<organism evidence="9 10">
    <name type="scientific">Alkaliphilus metalliredigens (strain QYMF)</name>
    <dbReference type="NCBI Taxonomy" id="293826"/>
    <lineage>
        <taxon>Bacteria</taxon>
        <taxon>Bacillati</taxon>
        <taxon>Bacillota</taxon>
        <taxon>Clostridia</taxon>
        <taxon>Peptostreptococcales</taxon>
        <taxon>Natronincolaceae</taxon>
        <taxon>Alkaliphilus</taxon>
    </lineage>
</organism>
<comment type="catalytic activity">
    <reaction evidence="7">
        <text>a peptidoglycan chain = a peptidoglycan chain with N-acetyl-1,6-anhydromuramyl-[peptide] at the reducing end + a peptidoglycan chain with N-acetylglucosamine at the non-reducing end.</text>
        <dbReference type="EC" id="4.2.2.29"/>
    </reaction>
</comment>
<evidence type="ECO:0000256" key="5">
    <source>
        <dbReference type="ARBA" id="ARBA00023239"/>
    </source>
</evidence>
<gene>
    <name evidence="7" type="primary">mltG</name>
    <name evidence="9" type="ordered locus">Amet_0046</name>
</gene>
<dbReference type="eggNOG" id="COG1559">
    <property type="taxonomic scope" value="Bacteria"/>
</dbReference>
<comment type="similarity">
    <text evidence="7">Belongs to the transglycosylase MltG family.</text>
</comment>
<evidence type="ECO:0000256" key="6">
    <source>
        <dbReference type="ARBA" id="ARBA00023316"/>
    </source>
</evidence>
<proteinExistence type="inferred from homology"/>
<dbReference type="Gene3D" id="3.30.160.60">
    <property type="entry name" value="Classic Zinc Finger"/>
    <property type="match status" value="1"/>
</dbReference>
<feature type="signal peptide" evidence="8">
    <location>
        <begin position="1"/>
        <end position="29"/>
    </location>
</feature>
<dbReference type="Pfam" id="PF02618">
    <property type="entry name" value="YceG"/>
    <property type="match status" value="1"/>
</dbReference>
<dbReference type="RefSeq" id="WP_011971198.1">
    <property type="nucleotide sequence ID" value="NC_009633.1"/>
</dbReference>
<dbReference type="GO" id="GO:0009252">
    <property type="term" value="P:peptidoglycan biosynthetic process"/>
    <property type="evidence" value="ECO:0007669"/>
    <property type="project" value="UniProtKB-UniRule"/>
</dbReference>
<keyword evidence="3 7" id="KW-1133">Transmembrane helix</keyword>
<keyword evidence="6 7" id="KW-0961">Cell wall biogenesis/degradation</keyword>
<dbReference type="Gene3D" id="3.30.1490.480">
    <property type="entry name" value="Endolytic murein transglycosylase"/>
    <property type="match status" value="1"/>
</dbReference>